<sequence>MTDDSLEERFADLDSGESSSSPSSLGSPDSSSDGPGPITMATRFWAVSTLVPQVRILLVITPGVGLSSTGSSTLLASLVGGVIVAECLLRGVGPAIASALWKGFFAAFLCTLGALAVSVTVIGSSLPDSAIGAGFLVVSVVVTARRLERADSG</sequence>
<feature type="transmembrane region" description="Helical" evidence="2">
    <location>
        <begin position="104"/>
        <end position="123"/>
    </location>
</feature>
<dbReference type="EMBL" id="SHMR01000001">
    <property type="protein sequence ID" value="RZH68802.1"/>
    <property type="molecule type" value="Genomic_DNA"/>
</dbReference>
<accession>A0A482Y006</accession>
<dbReference type="STRING" id="222984.GCA_000731985_02049"/>
<keyword evidence="2" id="KW-1133">Transmembrane helix</keyword>
<dbReference type="AlphaFoldDB" id="A0A482Y006"/>
<name>A0A482Y006_9EURY</name>
<keyword evidence="2" id="KW-0812">Transmembrane</keyword>
<evidence type="ECO:0000256" key="1">
    <source>
        <dbReference type="SAM" id="MobiDB-lite"/>
    </source>
</evidence>
<comment type="caution">
    <text evidence="3">The sequence shown here is derived from an EMBL/GenBank/DDBJ whole genome shotgun (WGS) entry which is preliminary data.</text>
</comment>
<keyword evidence="2" id="KW-0472">Membrane</keyword>
<dbReference type="Proteomes" id="UP000292704">
    <property type="component" value="Unassembled WGS sequence"/>
</dbReference>
<proteinExistence type="predicted"/>
<dbReference type="RefSeq" id="WP_130169759.1">
    <property type="nucleotide sequence ID" value="NZ_SHMR01000001.1"/>
</dbReference>
<evidence type="ECO:0000313" key="3">
    <source>
        <dbReference type="EMBL" id="RZH68802.1"/>
    </source>
</evidence>
<feature type="transmembrane region" description="Helical" evidence="2">
    <location>
        <begin position="74"/>
        <end position="92"/>
    </location>
</feature>
<organism evidence="3 4">
    <name type="scientific">Natrinema altunense</name>
    <dbReference type="NCBI Taxonomy" id="222984"/>
    <lineage>
        <taxon>Archaea</taxon>
        <taxon>Methanobacteriati</taxon>
        <taxon>Methanobacteriota</taxon>
        <taxon>Stenosarchaea group</taxon>
        <taxon>Halobacteria</taxon>
        <taxon>Halobacteriales</taxon>
        <taxon>Natrialbaceae</taxon>
        <taxon>Natrinema</taxon>
    </lineage>
</organism>
<evidence type="ECO:0000313" key="4">
    <source>
        <dbReference type="Proteomes" id="UP000292704"/>
    </source>
</evidence>
<feature type="compositionally biased region" description="Low complexity" evidence="1">
    <location>
        <begin position="16"/>
        <end position="34"/>
    </location>
</feature>
<evidence type="ECO:0000256" key="2">
    <source>
        <dbReference type="SAM" id="Phobius"/>
    </source>
</evidence>
<gene>
    <name evidence="3" type="ORF">ELS17_04910</name>
</gene>
<protein>
    <submittedName>
        <fullName evidence="3">Uncharacterized protein</fullName>
    </submittedName>
</protein>
<dbReference type="OrthoDB" id="178073at2157"/>
<reference evidence="3 4" key="1">
    <citation type="submission" date="2019-02" db="EMBL/GenBank/DDBJ databases">
        <title>Genome analysis provides insights into bioremediation potentialities and Haloocin production by Natrinema altunense strain 4.1R isolated from Chott Douz in Tunisian desert.</title>
        <authorList>
            <person name="Najjari A."/>
            <person name="Youssef N."/>
            <person name="Ben Dhia O."/>
            <person name="Ferjani R."/>
            <person name="El Hidri D."/>
            <person name="Ouzari H.I."/>
            <person name="Cherif A."/>
        </authorList>
    </citation>
    <scope>NUCLEOTIDE SEQUENCE [LARGE SCALE GENOMIC DNA]</scope>
    <source>
        <strain evidence="3 4">4.1R</strain>
    </source>
</reference>
<feature type="region of interest" description="Disordered" evidence="1">
    <location>
        <begin position="1"/>
        <end position="34"/>
    </location>
</feature>